<dbReference type="Proteomes" id="UP001624684">
    <property type="component" value="Unassembled WGS sequence"/>
</dbReference>
<comment type="caution">
    <text evidence="17">The sequence shown here is derived from an EMBL/GenBank/DDBJ whole genome shotgun (WGS) entry which is preliminary data.</text>
</comment>
<evidence type="ECO:0000256" key="8">
    <source>
        <dbReference type="ARBA" id="ARBA00022723"/>
    </source>
</evidence>
<dbReference type="GO" id="GO:0051989">
    <property type="term" value="F:coproporphyrinogen dehydrogenase activity"/>
    <property type="evidence" value="ECO:0007669"/>
    <property type="project" value="UniProtKB-EC"/>
</dbReference>
<keyword evidence="8 15" id="KW-0479">Metal-binding</keyword>
<reference evidence="17 18" key="1">
    <citation type="submission" date="2024-11" db="EMBL/GenBank/DDBJ databases">
        <title>First Report of Moraxella oculi in Brazil in an Infectious Bovine Keratoconjunctivitis Outbreak.</title>
        <authorList>
            <person name="Carvalho C.V."/>
            <person name="Domingues R."/>
            <person name="Coutinho C."/>
            <person name="Honorio N.T.B.S."/>
            <person name="Faza D.R.L.R."/>
            <person name="Carvalho W.A."/>
            <person name="Machado A.B.F."/>
            <person name="Martins M.F."/>
            <person name="Gaspar E.B."/>
        </authorList>
    </citation>
    <scope>NUCLEOTIDE SEQUENCE [LARGE SCALE GENOMIC DNA]</scope>
    <source>
        <strain evidence="17 18">2117LE</strain>
    </source>
</reference>
<dbReference type="EMBL" id="JBJJXE010000003">
    <property type="protein sequence ID" value="MFL1731962.1"/>
    <property type="molecule type" value="Genomic_DNA"/>
</dbReference>
<evidence type="ECO:0000256" key="6">
    <source>
        <dbReference type="ARBA" id="ARBA00022490"/>
    </source>
</evidence>
<dbReference type="InterPro" id="IPR006638">
    <property type="entry name" value="Elp3/MiaA/NifB-like_rSAM"/>
</dbReference>
<evidence type="ECO:0000256" key="12">
    <source>
        <dbReference type="ARBA" id="ARBA00023244"/>
    </source>
</evidence>
<dbReference type="SFLD" id="SFLDG01065">
    <property type="entry name" value="anaerobic_coproporphyrinogen-I"/>
    <property type="match status" value="1"/>
</dbReference>
<evidence type="ECO:0000256" key="9">
    <source>
        <dbReference type="ARBA" id="ARBA00023002"/>
    </source>
</evidence>
<proteinExistence type="inferred from homology"/>
<keyword evidence="7 15" id="KW-0949">S-adenosyl-L-methionine</keyword>
<feature type="domain" description="Radical SAM core" evidence="16">
    <location>
        <begin position="56"/>
        <end position="290"/>
    </location>
</feature>
<dbReference type="InterPro" id="IPR010723">
    <property type="entry name" value="HemN_C"/>
</dbReference>
<dbReference type="RefSeq" id="WP_407068711.1">
    <property type="nucleotide sequence ID" value="NZ_JBJJXE010000003.1"/>
</dbReference>
<evidence type="ECO:0000256" key="11">
    <source>
        <dbReference type="ARBA" id="ARBA00023014"/>
    </source>
</evidence>
<evidence type="ECO:0000256" key="1">
    <source>
        <dbReference type="ARBA" id="ARBA00004496"/>
    </source>
</evidence>
<dbReference type="InterPro" id="IPR034505">
    <property type="entry name" value="Coproporphyrinogen-III_oxidase"/>
</dbReference>
<dbReference type="SFLD" id="SFLDS00029">
    <property type="entry name" value="Radical_SAM"/>
    <property type="match status" value="1"/>
</dbReference>
<evidence type="ECO:0000256" key="14">
    <source>
        <dbReference type="ARBA" id="ARBA00048321"/>
    </source>
</evidence>
<organism evidence="17 18">
    <name type="scientific">Moraxella oculi</name>
    <dbReference type="NCBI Taxonomy" id="2940516"/>
    <lineage>
        <taxon>Bacteria</taxon>
        <taxon>Pseudomonadati</taxon>
        <taxon>Pseudomonadota</taxon>
        <taxon>Gammaproteobacteria</taxon>
        <taxon>Moraxellales</taxon>
        <taxon>Moraxellaceae</taxon>
        <taxon>Moraxella</taxon>
    </lineage>
</organism>
<evidence type="ECO:0000256" key="4">
    <source>
        <dbReference type="ARBA" id="ARBA00011245"/>
    </source>
</evidence>
<dbReference type="NCBIfam" id="TIGR00538">
    <property type="entry name" value="hemN"/>
    <property type="match status" value="1"/>
</dbReference>
<keyword evidence="5 15" id="KW-0004">4Fe-4S</keyword>
<dbReference type="PANTHER" id="PTHR13932:SF6">
    <property type="entry name" value="OXYGEN-INDEPENDENT COPROPORPHYRINOGEN III OXIDASE"/>
    <property type="match status" value="1"/>
</dbReference>
<keyword evidence="18" id="KW-1185">Reference proteome</keyword>
<comment type="catalytic activity">
    <reaction evidence="14 15">
        <text>coproporphyrinogen III + 2 S-adenosyl-L-methionine = protoporphyrinogen IX + 2 5'-deoxyadenosine + 2 L-methionine + 2 CO2</text>
        <dbReference type="Rhea" id="RHEA:15425"/>
        <dbReference type="ChEBI" id="CHEBI:16526"/>
        <dbReference type="ChEBI" id="CHEBI:17319"/>
        <dbReference type="ChEBI" id="CHEBI:57307"/>
        <dbReference type="ChEBI" id="CHEBI:57309"/>
        <dbReference type="ChEBI" id="CHEBI:57844"/>
        <dbReference type="ChEBI" id="CHEBI:59789"/>
        <dbReference type="EC" id="1.3.98.3"/>
    </reaction>
</comment>
<comment type="subcellular location">
    <subcellularLocation>
        <location evidence="1 15">Cytoplasm</location>
    </subcellularLocation>
</comment>
<dbReference type="Gene3D" id="3.80.30.20">
    <property type="entry name" value="tm_1862 like domain"/>
    <property type="match status" value="1"/>
</dbReference>
<evidence type="ECO:0000256" key="2">
    <source>
        <dbReference type="ARBA" id="ARBA00004785"/>
    </source>
</evidence>
<dbReference type="SUPFAM" id="SSF102114">
    <property type="entry name" value="Radical SAM enzymes"/>
    <property type="match status" value="1"/>
</dbReference>
<dbReference type="PIRSF" id="PIRSF000167">
    <property type="entry name" value="HemN"/>
    <property type="match status" value="1"/>
</dbReference>
<name>A0ABW8U7B1_9GAMM</name>
<comment type="subunit">
    <text evidence="4">Monomer.</text>
</comment>
<dbReference type="SMART" id="SM00729">
    <property type="entry name" value="Elp3"/>
    <property type="match status" value="1"/>
</dbReference>
<evidence type="ECO:0000256" key="5">
    <source>
        <dbReference type="ARBA" id="ARBA00022485"/>
    </source>
</evidence>
<dbReference type="InterPro" id="IPR007197">
    <property type="entry name" value="rSAM"/>
</dbReference>
<accession>A0ABW8U7B1</accession>
<keyword evidence="11 15" id="KW-0411">Iron-sulfur</keyword>
<dbReference type="InterPro" id="IPR058240">
    <property type="entry name" value="rSAM_sf"/>
</dbReference>
<dbReference type="InterPro" id="IPR004558">
    <property type="entry name" value="Coprogen_oxidase_HemN"/>
</dbReference>
<keyword evidence="6 15" id="KW-0963">Cytoplasm</keyword>
<dbReference type="Gene3D" id="1.10.10.920">
    <property type="match status" value="1"/>
</dbReference>
<sequence length="466" mass="53126">MNPYANIQPLHFNGVHFDEALIQKYNQQAPRYTSYPTALEFTPILDGAEHDILVNKDPSSPLSLYFHVPFCRHLCYYCGCNKIITKKNSDAGDYLDHLIKEIRQKKSLLKGNSVVKQLHLGGGTPTFFSDEELTTLWDFLQDEFEFAPDGDYSIEIDPREMRPSTLEALRNSGFNRLSFGVQDLAEQVQIAVNRIQPEHMVRQVMAEARRLNFHSINIDLIYGLPHQTISSMAETVRKIIDINPDRLSVFNYAHLPERFTAQKRINDEDLPSPADKLTMLGNTINALSDANYQYIGIDHFAHPDDSMAIAQRQGRLHRNFQGYATLGECDLLGFGVSSISQIGQHILQNHTDLNTYKRMISDGQLPAVKHIKSQPKDELRRHIIMNLLCHDRLDFAQINEQFGIDAKSYFQDELARLHEMANDGLVKLSDTGVDILPKGRVLGRSVAMVFDEYLTKKHANRFSNVI</sequence>
<evidence type="ECO:0000256" key="3">
    <source>
        <dbReference type="ARBA" id="ARBA00005493"/>
    </source>
</evidence>
<dbReference type="SFLD" id="SFLDG01082">
    <property type="entry name" value="B12-binding_domain_containing"/>
    <property type="match status" value="1"/>
</dbReference>
<keyword evidence="12 15" id="KW-0627">Porphyrin biosynthesis</keyword>
<keyword evidence="10 15" id="KW-0408">Iron</keyword>
<comment type="similarity">
    <text evidence="3 15">Belongs to the anaerobic coproporphyrinogen-III oxidase family.</text>
</comment>
<dbReference type="InterPro" id="IPR023404">
    <property type="entry name" value="rSAM_horseshoe"/>
</dbReference>
<dbReference type="PROSITE" id="PS51918">
    <property type="entry name" value="RADICAL_SAM"/>
    <property type="match status" value="1"/>
</dbReference>
<dbReference type="Pfam" id="PF04055">
    <property type="entry name" value="Radical_SAM"/>
    <property type="match status" value="1"/>
</dbReference>
<dbReference type="CDD" id="cd01335">
    <property type="entry name" value="Radical_SAM"/>
    <property type="match status" value="1"/>
</dbReference>
<evidence type="ECO:0000256" key="10">
    <source>
        <dbReference type="ARBA" id="ARBA00023004"/>
    </source>
</evidence>
<evidence type="ECO:0000313" key="17">
    <source>
        <dbReference type="EMBL" id="MFL1731962.1"/>
    </source>
</evidence>
<comment type="function">
    <text evidence="13">Involved in the heme biosynthesis. Catalyzes the anaerobic oxidative decarboxylation of propionate groups of rings A and B of coproporphyrinogen III to yield the vinyl groups in protoporphyrinogen IX.</text>
</comment>
<evidence type="ECO:0000259" key="16">
    <source>
        <dbReference type="PROSITE" id="PS51918"/>
    </source>
</evidence>
<comment type="pathway">
    <text evidence="2 15">Porphyrin-containing compound metabolism; protoporphyrin-IX biosynthesis; protoporphyrinogen-IX from coproporphyrinogen-III (AdoMet route): step 1/1.</text>
</comment>
<dbReference type="PANTHER" id="PTHR13932">
    <property type="entry name" value="COPROPORPHYRINIGEN III OXIDASE"/>
    <property type="match status" value="1"/>
</dbReference>
<evidence type="ECO:0000256" key="15">
    <source>
        <dbReference type="PIRNR" id="PIRNR000167"/>
    </source>
</evidence>
<dbReference type="Pfam" id="PF06969">
    <property type="entry name" value="HemN_C"/>
    <property type="match status" value="1"/>
</dbReference>
<evidence type="ECO:0000313" key="18">
    <source>
        <dbReference type="Proteomes" id="UP001624684"/>
    </source>
</evidence>
<comment type="cofactor">
    <cofactor evidence="15">
        <name>[4Fe-4S] cluster</name>
        <dbReference type="ChEBI" id="CHEBI:49883"/>
    </cofactor>
    <text evidence="15">Binds 1 [4Fe-4S] cluster. The cluster is coordinated with 3 cysteines and an exchangeable S-adenosyl-L-methionine.</text>
</comment>
<evidence type="ECO:0000256" key="13">
    <source>
        <dbReference type="ARBA" id="ARBA00024295"/>
    </source>
</evidence>
<evidence type="ECO:0000256" key="7">
    <source>
        <dbReference type="ARBA" id="ARBA00022691"/>
    </source>
</evidence>
<protein>
    <recommendedName>
        <fullName evidence="15">Coproporphyrinogen-III oxidase</fullName>
        <ecNumber evidence="15">1.3.98.3</ecNumber>
    </recommendedName>
</protein>
<gene>
    <name evidence="17" type="primary">hemN</name>
    <name evidence="17" type="ORF">ACJHVH_02960</name>
</gene>
<dbReference type="EC" id="1.3.98.3" evidence="15"/>
<keyword evidence="9 15" id="KW-0560">Oxidoreductase</keyword>